<evidence type="ECO:0000313" key="1">
    <source>
        <dbReference type="EMBL" id="CAB5187104.1"/>
    </source>
</evidence>
<organism evidence="1">
    <name type="scientific">uncultured Caudovirales phage</name>
    <dbReference type="NCBI Taxonomy" id="2100421"/>
    <lineage>
        <taxon>Viruses</taxon>
        <taxon>Duplodnaviria</taxon>
        <taxon>Heunggongvirae</taxon>
        <taxon>Uroviricota</taxon>
        <taxon>Caudoviricetes</taxon>
        <taxon>Peduoviridae</taxon>
        <taxon>Maltschvirus</taxon>
        <taxon>Maltschvirus maltsch</taxon>
    </lineage>
</organism>
<feature type="non-terminal residue" evidence="1">
    <location>
        <position position="734"/>
    </location>
</feature>
<name>A0A6J7WCS9_9CAUD</name>
<protein>
    <submittedName>
        <fullName evidence="1">Uncharacterized protein</fullName>
    </submittedName>
</protein>
<accession>A0A6J7WCS9</accession>
<sequence length="734" mass="83100">MEVRLKAVNIAPTVTTDVFFEDSSKWTVTQTGTSMYNTGSFKNNDLNLQIGRFGALPGNTVTAKNNGVVLDTTKEYLMFIKLNVSANYKGIFKVGGVEFKNLPTGKEVTRRFKPTSTELKFELLQKYAESNVLTKALKDKITIDYCRIVEYDILYLDLYTTEPILYQSNVKDIYEPDKIKSDYAKSFDLPGSKSNNQFFSHWYRVSARGDFDQNVKIPVVIQKNELDILEGYMVLNEVTINGSDVKYNVSVIAEMANIWNDIETLKLKDLDLSKYNHSIDMKKLYVDLPESGTIAVPPSTDASLVNTVYTFEASKDGQSTLLTMPNGTIRTKITIANHGYSEGDFVRLNTVFYPVAGGGYYPVPSMSIDCIVEGVFDANTFYVNCNFDAPTSAHYVRTIVKKINFTGDGWFYGFINRGHTTKNIALPTKSRPQLFLKGIFDKIFKEAGYQYTSEFLNTNYFKSLCADLVTKEITQLSDDLGSNFVEAKQTYNELNYMVNSLVGPPVLDSKHFLKTAYFGPQTLDTCGYSKRQAFKSYSTIPYGTTFEYDLEWGTELTDPQNLYSNGVFKPKLNGDYRMQAQITVGCSILNNAPAGQSILPQKQTFKETSHWYGIDNDLDGTPSSANLWVYNTKERDGNSGMMFWLEIVDITDNKSIWKSVEYLATPSQRGVSKYDYNDCFVDINQTAALPLKKDHSYKWVLKYTRNQKLLLGAEGGSNSKWRWGYSTVEYNVFC</sequence>
<proteinExistence type="predicted"/>
<gene>
    <name evidence="1" type="ORF">UFOVP163_1</name>
</gene>
<reference evidence="1" key="1">
    <citation type="submission" date="2020-05" db="EMBL/GenBank/DDBJ databases">
        <authorList>
            <person name="Chiriac C."/>
            <person name="Salcher M."/>
            <person name="Ghai R."/>
            <person name="Kavagutti S V."/>
        </authorList>
    </citation>
    <scope>NUCLEOTIDE SEQUENCE</scope>
</reference>
<dbReference type="EMBL" id="LR798208">
    <property type="protein sequence ID" value="CAB5187104.1"/>
    <property type="molecule type" value="Genomic_DNA"/>
</dbReference>